<feature type="transmembrane region" description="Helical" evidence="16">
    <location>
        <begin position="113"/>
        <end position="129"/>
    </location>
</feature>
<dbReference type="EC" id="2.4.99.28" evidence="14"/>
<evidence type="ECO:0000313" key="17">
    <source>
        <dbReference type="EMBL" id="PIU99840.1"/>
    </source>
</evidence>
<gene>
    <name evidence="17" type="ORF">COS58_00290</name>
</gene>
<dbReference type="GO" id="GO:0032153">
    <property type="term" value="C:cell division site"/>
    <property type="evidence" value="ECO:0007669"/>
    <property type="project" value="TreeGrafter"/>
</dbReference>
<dbReference type="Proteomes" id="UP000228561">
    <property type="component" value="Unassembled WGS sequence"/>
</dbReference>
<feature type="transmembrane region" description="Helical" evidence="16">
    <location>
        <begin position="272"/>
        <end position="293"/>
    </location>
</feature>
<dbReference type="GO" id="GO:0009252">
    <property type="term" value="P:peptidoglycan biosynthetic process"/>
    <property type="evidence" value="ECO:0007669"/>
    <property type="project" value="UniProtKB-KW"/>
</dbReference>
<name>A0A2M7B9S0_9BACT</name>
<feature type="transmembrane region" description="Helical" evidence="16">
    <location>
        <begin position="161"/>
        <end position="178"/>
    </location>
</feature>
<evidence type="ECO:0000256" key="12">
    <source>
        <dbReference type="ARBA" id="ARBA00041185"/>
    </source>
</evidence>
<accession>A0A2M7B9S0</accession>
<evidence type="ECO:0000256" key="1">
    <source>
        <dbReference type="ARBA" id="ARBA00004141"/>
    </source>
</evidence>
<feature type="transmembrane region" description="Helical" evidence="16">
    <location>
        <begin position="185"/>
        <end position="203"/>
    </location>
</feature>
<feature type="transmembrane region" description="Helical" evidence="16">
    <location>
        <begin position="136"/>
        <end position="155"/>
    </location>
</feature>
<comment type="caution">
    <text evidence="17">The sequence shown here is derived from an EMBL/GenBank/DDBJ whole genome shotgun (WGS) entry which is preliminary data.</text>
</comment>
<feature type="transmembrane region" description="Helical" evidence="16">
    <location>
        <begin position="336"/>
        <end position="359"/>
    </location>
</feature>
<evidence type="ECO:0000256" key="8">
    <source>
        <dbReference type="ARBA" id="ARBA00023136"/>
    </source>
</evidence>
<feature type="transmembrane region" description="Helical" evidence="16">
    <location>
        <begin position="305"/>
        <end position="324"/>
    </location>
</feature>
<dbReference type="PANTHER" id="PTHR30474:SF2">
    <property type="entry name" value="PEPTIDOGLYCAN GLYCOSYLTRANSFERASE FTSW-RELATED"/>
    <property type="match status" value="1"/>
</dbReference>
<dbReference type="InterPro" id="IPR001182">
    <property type="entry name" value="FtsW/RodA"/>
</dbReference>
<dbReference type="AlphaFoldDB" id="A0A2M7B9S0"/>
<proteinExistence type="inferred from homology"/>
<feature type="transmembrane region" description="Helical" evidence="16">
    <location>
        <begin position="42"/>
        <end position="60"/>
    </location>
</feature>
<keyword evidence="2" id="KW-0328">Glycosyltransferase</keyword>
<dbReference type="PROSITE" id="PS00428">
    <property type="entry name" value="FTSW_RODA_SPOVE"/>
    <property type="match status" value="1"/>
</dbReference>
<evidence type="ECO:0000256" key="6">
    <source>
        <dbReference type="ARBA" id="ARBA00022984"/>
    </source>
</evidence>
<feature type="transmembrane region" description="Helical" evidence="16">
    <location>
        <begin position="7"/>
        <end position="30"/>
    </location>
</feature>
<evidence type="ECO:0000256" key="16">
    <source>
        <dbReference type="SAM" id="Phobius"/>
    </source>
</evidence>
<keyword evidence="3" id="KW-0808">Transferase</keyword>
<evidence type="ECO:0000256" key="7">
    <source>
        <dbReference type="ARBA" id="ARBA00022989"/>
    </source>
</evidence>
<evidence type="ECO:0000313" key="18">
    <source>
        <dbReference type="Proteomes" id="UP000228561"/>
    </source>
</evidence>
<dbReference type="Pfam" id="PF01098">
    <property type="entry name" value="FTSW_RODA_SPOVE"/>
    <property type="match status" value="1"/>
</dbReference>
<dbReference type="GO" id="GO:0008955">
    <property type="term" value="F:peptidoglycan glycosyltransferase activity"/>
    <property type="evidence" value="ECO:0007669"/>
    <property type="project" value="UniProtKB-EC"/>
</dbReference>
<keyword evidence="6" id="KW-0573">Peptidoglycan synthesis</keyword>
<evidence type="ECO:0000256" key="4">
    <source>
        <dbReference type="ARBA" id="ARBA00022692"/>
    </source>
</evidence>
<keyword evidence="4 16" id="KW-0812">Transmembrane</keyword>
<dbReference type="GO" id="GO:0005886">
    <property type="term" value="C:plasma membrane"/>
    <property type="evidence" value="ECO:0007669"/>
    <property type="project" value="TreeGrafter"/>
</dbReference>
<evidence type="ECO:0000256" key="13">
    <source>
        <dbReference type="ARBA" id="ARBA00041418"/>
    </source>
</evidence>
<dbReference type="InterPro" id="IPR018365">
    <property type="entry name" value="Cell_cycle_FtsW-rel_CS"/>
</dbReference>
<evidence type="ECO:0000256" key="10">
    <source>
        <dbReference type="ARBA" id="ARBA00033270"/>
    </source>
</evidence>
<evidence type="ECO:0000256" key="14">
    <source>
        <dbReference type="ARBA" id="ARBA00044770"/>
    </source>
</evidence>
<dbReference type="GO" id="GO:0015648">
    <property type="term" value="F:lipid-linked peptidoglycan transporter activity"/>
    <property type="evidence" value="ECO:0007669"/>
    <property type="project" value="TreeGrafter"/>
</dbReference>
<dbReference type="EMBL" id="PEVG01000002">
    <property type="protein sequence ID" value="PIU99840.1"/>
    <property type="molecule type" value="Genomic_DNA"/>
</dbReference>
<sequence>MKGHFDRVLLVIAGILVLFGFFMLASAFLGPTAQKAETFWNALLRQIIIGLVGGGTLLFIASRIPYQFWKKISLPLFLLTFFLTILVFFPIGIEHGGARRWISLGILTLQPSEFLKFGFLIYFSAWLASRKEEVSSFKFGLFPFLIMIAFVGVLLVMEPNISTLLVIAFTSLSLFYIAGGRFKQIAAIVFIGAILLVAVVLLYPNSYLKNRITVFLNPEHDPQGISYQLNQSLIAFGSGGLFGKGFGMSIQKFNYLPEPTGDSIFAVIGEEFGFLGTSGLIGLFLLFLYRGLLVASRAPDNFGRLLGSGIAILIISQSFMNMAAMTGVFPLTGLPLLFISQGGSALALTLAEVGVLLNISKYQQIK</sequence>
<evidence type="ECO:0000256" key="5">
    <source>
        <dbReference type="ARBA" id="ARBA00022960"/>
    </source>
</evidence>
<feature type="transmembrane region" description="Helical" evidence="16">
    <location>
        <begin position="72"/>
        <end position="93"/>
    </location>
</feature>
<keyword evidence="5" id="KW-0133">Cell shape</keyword>
<dbReference type="GO" id="GO:0051301">
    <property type="term" value="P:cell division"/>
    <property type="evidence" value="ECO:0007669"/>
    <property type="project" value="InterPro"/>
</dbReference>
<comment type="catalytic activity">
    <reaction evidence="15">
        <text>[GlcNAc-(1-&gt;4)-Mur2Ac(oyl-L-Ala-gamma-D-Glu-L-Lys-D-Ala-D-Ala)](n)-di-trans,octa-cis-undecaprenyl diphosphate + beta-D-GlcNAc-(1-&gt;4)-Mur2Ac(oyl-L-Ala-gamma-D-Glu-L-Lys-D-Ala-D-Ala)-di-trans,octa-cis-undecaprenyl diphosphate = [GlcNAc-(1-&gt;4)-Mur2Ac(oyl-L-Ala-gamma-D-Glu-L-Lys-D-Ala-D-Ala)](n+1)-di-trans,octa-cis-undecaprenyl diphosphate + di-trans,octa-cis-undecaprenyl diphosphate + H(+)</text>
        <dbReference type="Rhea" id="RHEA:23708"/>
        <dbReference type="Rhea" id="RHEA-COMP:9602"/>
        <dbReference type="Rhea" id="RHEA-COMP:9603"/>
        <dbReference type="ChEBI" id="CHEBI:15378"/>
        <dbReference type="ChEBI" id="CHEBI:58405"/>
        <dbReference type="ChEBI" id="CHEBI:60033"/>
        <dbReference type="ChEBI" id="CHEBI:78435"/>
        <dbReference type="EC" id="2.4.99.28"/>
    </reaction>
</comment>
<dbReference type="GO" id="GO:0008360">
    <property type="term" value="P:regulation of cell shape"/>
    <property type="evidence" value="ECO:0007669"/>
    <property type="project" value="UniProtKB-KW"/>
</dbReference>
<organism evidence="17 18">
    <name type="scientific">Candidatus Tagabacteria bacterium CG03_land_8_20_14_0_80_41_22</name>
    <dbReference type="NCBI Taxonomy" id="1975020"/>
    <lineage>
        <taxon>Bacteria</taxon>
        <taxon>Candidatus Tagaibacteriota</taxon>
    </lineage>
</organism>
<evidence type="ECO:0000256" key="11">
    <source>
        <dbReference type="ARBA" id="ARBA00038053"/>
    </source>
</evidence>
<protein>
    <recommendedName>
        <fullName evidence="12">Probable peptidoglycan glycosyltransferase FtsW</fullName>
        <ecNumber evidence="14">2.4.99.28</ecNumber>
    </recommendedName>
    <alternativeName>
        <fullName evidence="13">Cell division protein FtsW</fullName>
    </alternativeName>
    <alternativeName>
        <fullName evidence="10">Cell wall polymerase</fullName>
    </alternativeName>
    <alternativeName>
        <fullName evidence="9">Peptidoglycan polymerase</fullName>
    </alternativeName>
</protein>
<reference evidence="18" key="1">
    <citation type="submission" date="2017-09" db="EMBL/GenBank/DDBJ databases">
        <title>Depth-based differentiation of microbial function through sediment-hosted aquifers and enrichment of novel symbionts in the deep terrestrial subsurface.</title>
        <authorList>
            <person name="Probst A.J."/>
            <person name="Ladd B."/>
            <person name="Jarett J.K."/>
            <person name="Geller-Mcgrath D.E."/>
            <person name="Sieber C.M.K."/>
            <person name="Emerson J.B."/>
            <person name="Anantharaman K."/>
            <person name="Thomas B.C."/>
            <person name="Malmstrom R."/>
            <person name="Stieglmeier M."/>
            <person name="Klingl A."/>
            <person name="Woyke T."/>
            <person name="Ryan C.M."/>
            <person name="Banfield J.F."/>
        </authorList>
    </citation>
    <scope>NUCLEOTIDE SEQUENCE [LARGE SCALE GENOMIC DNA]</scope>
</reference>
<keyword evidence="7 16" id="KW-1133">Transmembrane helix</keyword>
<evidence type="ECO:0000256" key="2">
    <source>
        <dbReference type="ARBA" id="ARBA00022676"/>
    </source>
</evidence>
<keyword evidence="8 16" id="KW-0472">Membrane</keyword>
<evidence type="ECO:0000256" key="9">
    <source>
        <dbReference type="ARBA" id="ARBA00032370"/>
    </source>
</evidence>
<comment type="similarity">
    <text evidence="11">Belongs to the SEDS family. FtsW subfamily.</text>
</comment>
<evidence type="ECO:0000256" key="15">
    <source>
        <dbReference type="ARBA" id="ARBA00049902"/>
    </source>
</evidence>
<dbReference type="PANTHER" id="PTHR30474">
    <property type="entry name" value="CELL CYCLE PROTEIN"/>
    <property type="match status" value="1"/>
</dbReference>
<comment type="subcellular location">
    <subcellularLocation>
        <location evidence="1">Membrane</location>
        <topology evidence="1">Multi-pass membrane protein</topology>
    </subcellularLocation>
</comment>
<evidence type="ECO:0000256" key="3">
    <source>
        <dbReference type="ARBA" id="ARBA00022679"/>
    </source>
</evidence>